<dbReference type="EMBL" id="LGRX02003832">
    <property type="protein sequence ID" value="KAK3281456.1"/>
    <property type="molecule type" value="Genomic_DNA"/>
</dbReference>
<keyword evidence="4" id="KW-1185">Reference proteome</keyword>
<gene>
    <name evidence="3" type="ORF">CYMTET_10759</name>
</gene>
<name>A0AAE0GNM1_9CHLO</name>
<dbReference type="Pfam" id="PF13088">
    <property type="entry name" value="BNR_2"/>
    <property type="match status" value="1"/>
</dbReference>
<dbReference type="PANTHER" id="PTHR43752">
    <property type="entry name" value="BNR/ASP-BOX REPEAT FAMILY PROTEIN"/>
    <property type="match status" value="1"/>
</dbReference>
<evidence type="ECO:0000313" key="3">
    <source>
        <dbReference type="EMBL" id="KAK3281456.1"/>
    </source>
</evidence>
<reference evidence="3 4" key="1">
    <citation type="journal article" date="2015" name="Genome Biol. Evol.">
        <title>Comparative Genomics of a Bacterivorous Green Alga Reveals Evolutionary Causalities and Consequences of Phago-Mixotrophic Mode of Nutrition.</title>
        <authorList>
            <person name="Burns J.A."/>
            <person name="Paasch A."/>
            <person name="Narechania A."/>
            <person name="Kim E."/>
        </authorList>
    </citation>
    <scope>NUCLEOTIDE SEQUENCE [LARGE SCALE GENOMIC DNA]</scope>
    <source>
        <strain evidence="3 4">PLY_AMNH</strain>
    </source>
</reference>
<evidence type="ECO:0000259" key="2">
    <source>
        <dbReference type="Pfam" id="PF13088"/>
    </source>
</evidence>
<dbReference type="PANTHER" id="PTHR43752:SF2">
    <property type="entry name" value="BNR_ASP-BOX REPEAT FAMILY PROTEIN"/>
    <property type="match status" value="1"/>
</dbReference>
<keyword evidence="1" id="KW-0812">Transmembrane</keyword>
<dbReference type="InterPro" id="IPR036278">
    <property type="entry name" value="Sialidase_sf"/>
</dbReference>
<keyword evidence="1" id="KW-0472">Membrane</keyword>
<keyword evidence="1" id="KW-1133">Transmembrane helix</keyword>
<dbReference type="AlphaFoldDB" id="A0AAE0GNM1"/>
<dbReference type="Proteomes" id="UP001190700">
    <property type="component" value="Unassembled WGS sequence"/>
</dbReference>
<feature type="domain" description="Sialidase" evidence="2">
    <location>
        <begin position="88"/>
        <end position="387"/>
    </location>
</feature>
<dbReference type="InterPro" id="IPR011040">
    <property type="entry name" value="Sialidase"/>
</dbReference>
<accession>A0AAE0GNM1</accession>
<dbReference type="SUPFAM" id="SSF50939">
    <property type="entry name" value="Sialidases"/>
    <property type="match status" value="1"/>
</dbReference>
<dbReference type="CDD" id="cd15482">
    <property type="entry name" value="Sialidase_non-viral"/>
    <property type="match status" value="1"/>
</dbReference>
<evidence type="ECO:0000313" key="4">
    <source>
        <dbReference type="Proteomes" id="UP001190700"/>
    </source>
</evidence>
<evidence type="ECO:0000256" key="1">
    <source>
        <dbReference type="SAM" id="Phobius"/>
    </source>
</evidence>
<dbReference type="Gene3D" id="2.120.10.10">
    <property type="match status" value="1"/>
</dbReference>
<protein>
    <recommendedName>
        <fullName evidence="2">Sialidase domain-containing protein</fullName>
    </recommendedName>
</protein>
<sequence>MKANEQGEQVDRTVVVDVDAVVQGILFAILFFLVVFAVYVFNSGVRDAAPLHALMPKNQSRTEMVYAITKGPTPTCHAGTLLIMKGGSVLSAWFGGTREGLGDTGIYTAERRQGEWTTPRLAAKINPLELEGGEPHWNPVLFCASSSSDNQGCDGRDVWLFFKVGSPQKPWGCCGAWRTYYQRSSDKGATWGPAIEMLLGDVGGRGPVKNKVIKLADGGWLAPGSLEIHGPWRAFTDLSLDEGRTWNKSKDVLVESGYFLPREMGVIQPSLWEAPPGQVHMLLRSKVGSGERLPGRVMRADSVDGGRTWGPPMPLPVPNPNSGLDLVRLPVSGILVLAHNPSYFDRQTLRLSISEDNGHTWPCGYDVVHVEEDSRWPEVSYPAIVAWPLDYSAREGVSVFFTWKRVTMAYFSISLANLRRQCVRTQYNQSVS</sequence>
<organism evidence="3 4">
    <name type="scientific">Cymbomonas tetramitiformis</name>
    <dbReference type="NCBI Taxonomy" id="36881"/>
    <lineage>
        <taxon>Eukaryota</taxon>
        <taxon>Viridiplantae</taxon>
        <taxon>Chlorophyta</taxon>
        <taxon>Pyramimonadophyceae</taxon>
        <taxon>Pyramimonadales</taxon>
        <taxon>Pyramimonadaceae</taxon>
        <taxon>Cymbomonas</taxon>
    </lineage>
</organism>
<proteinExistence type="predicted"/>
<comment type="caution">
    <text evidence="3">The sequence shown here is derived from an EMBL/GenBank/DDBJ whole genome shotgun (WGS) entry which is preliminary data.</text>
</comment>
<feature type="transmembrane region" description="Helical" evidence="1">
    <location>
        <begin position="20"/>
        <end position="41"/>
    </location>
</feature>